<evidence type="ECO:0000256" key="1">
    <source>
        <dbReference type="ARBA" id="ARBA00022723"/>
    </source>
</evidence>
<accession>A8NQE7</accession>
<evidence type="ECO:0000256" key="3">
    <source>
        <dbReference type="SAM" id="SignalP"/>
    </source>
</evidence>
<dbReference type="InParanoid" id="A8NQE7"/>
<dbReference type="EMBL" id="AACS02000008">
    <property type="protein sequence ID" value="EAU86324.1"/>
    <property type="molecule type" value="Genomic_DNA"/>
</dbReference>
<gene>
    <name evidence="5" type="ORF">CC1G_08048</name>
</gene>
<dbReference type="SUPFAM" id="SSF48056">
    <property type="entry name" value="Di-copper centre-containing domain"/>
    <property type="match status" value="1"/>
</dbReference>
<keyword evidence="2" id="KW-0186">Copper</keyword>
<feature type="domain" description="Tyrosinase copper-binding" evidence="4">
    <location>
        <begin position="295"/>
        <end position="306"/>
    </location>
</feature>
<evidence type="ECO:0000313" key="5">
    <source>
        <dbReference type="EMBL" id="EAU86324.1"/>
    </source>
</evidence>
<dbReference type="KEGG" id="cci:CC1G_08048"/>
<reference evidence="5 6" key="1">
    <citation type="journal article" date="2010" name="Proc. Natl. Acad. Sci. U.S.A.">
        <title>Insights into evolution of multicellular fungi from the assembled chromosomes of the mushroom Coprinopsis cinerea (Coprinus cinereus).</title>
        <authorList>
            <person name="Stajich J.E."/>
            <person name="Wilke S.K."/>
            <person name="Ahren D."/>
            <person name="Au C.H."/>
            <person name="Birren B.W."/>
            <person name="Borodovsky M."/>
            <person name="Burns C."/>
            <person name="Canback B."/>
            <person name="Casselton L.A."/>
            <person name="Cheng C.K."/>
            <person name="Deng J."/>
            <person name="Dietrich F.S."/>
            <person name="Fargo D.C."/>
            <person name="Farman M.L."/>
            <person name="Gathman A.C."/>
            <person name="Goldberg J."/>
            <person name="Guigo R."/>
            <person name="Hoegger P.J."/>
            <person name="Hooker J.B."/>
            <person name="Huggins A."/>
            <person name="James T.Y."/>
            <person name="Kamada T."/>
            <person name="Kilaru S."/>
            <person name="Kodira C."/>
            <person name="Kues U."/>
            <person name="Kupfer D."/>
            <person name="Kwan H.S."/>
            <person name="Lomsadze A."/>
            <person name="Li W."/>
            <person name="Lilly W.W."/>
            <person name="Ma L.J."/>
            <person name="Mackey A.J."/>
            <person name="Manning G."/>
            <person name="Martin F."/>
            <person name="Muraguchi H."/>
            <person name="Natvig D.O."/>
            <person name="Palmerini H."/>
            <person name="Ramesh M.A."/>
            <person name="Rehmeyer C.J."/>
            <person name="Roe B.A."/>
            <person name="Shenoy N."/>
            <person name="Stanke M."/>
            <person name="Ter-Hovhannisyan V."/>
            <person name="Tunlid A."/>
            <person name="Velagapudi R."/>
            <person name="Vision T.J."/>
            <person name="Zeng Q."/>
            <person name="Zolan M.E."/>
            <person name="Pukkila P.J."/>
        </authorList>
    </citation>
    <scope>NUCLEOTIDE SEQUENCE [LARGE SCALE GENOMIC DNA]</scope>
    <source>
        <strain evidence="6">Okayama-7 / 130 / ATCC MYA-4618 / FGSC 9003</strain>
    </source>
</reference>
<protein>
    <recommendedName>
        <fullName evidence="4">Tyrosinase copper-binding domain-containing protein</fullName>
    </recommendedName>
</protein>
<dbReference type="PANTHER" id="PTHR11474:SF126">
    <property type="entry name" value="TYROSINASE-LIKE PROTEIN TYR-1-RELATED"/>
    <property type="match status" value="1"/>
</dbReference>
<comment type="caution">
    <text evidence="5">The sequence shown here is derived from an EMBL/GenBank/DDBJ whole genome shotgun (WGS) entry which is preliminary data.</text>
</comment>
<dbReference type="PANTHER" id="PTHR11474">
    <property type="entry name" value="TYROSINASE FAMILY MEMBER"/>
    <property type="match status" value="1"/>
</dbReference>
<dbReference type="eggNOG" id="ENOG502RM4B">
    <property type="taxonomic scope" value="Eukaryota"/>
</dbReference>
<dbReference type="STRING" id="240176.A8NQE7"/>
<feature type="signal peptide" evidence="3">
    <location>
        <begin position="1"/>
        <end position="22"/>
    </location>
</feature>
<keyword evidence="6" id="KW-1185">Reference proteome</keyword>
<dbReference type="InterPro" id="IPR002227">
    <property type="entry name" value="Tyrosinase_Cu-bd"/>
</dbReference>
<evidence type="ECO:0000259" key="4">
    <source>
        <dbReference type="PROSITE" id="PS00498"/>
    </source>
</evidence>
<dbReference type="OMA" id="DHQAVHM"/>
<dbReference type="OrthoDB" id="6132182at2759"/>
<dbReference type="AlphaFoldDB" id="A8NQE7"/>
<name>A8NQE7_COPC7</name>
<dbReference type="Gene3D" id="1.10.1280.10">
    <property type="entry name" value="Di-copper center containing domain from catechol oxidase"/>
    <property type="match status" value="1"/>
</dbReference>
<evidence type="ECO:0000313" key="6">
    <source>
        <dbReference type="Proteomes" id="UP000001861"/>
    </source>
</evidence>
<dbReference type="GeneID" id="6012071"/>
<dbReference type="Proteomes" id="UP000001861">
    <property type="component" value="Unassembled WGS sequence"/>
</dbReference>
<dbReference type="GO" id="GO:0016491">
    <property type="term" value="F:oxidoreductase activity"/>
    <property type="evidence" value="ECO:0007669"/>
    <property type="project" value="InterPro"/>
</dbReference>
<dbReference type="Pfam" id="PF00264">
    <property type="entry name" value="Tyrosinase"/>
    <property type="match status" value="1"/>
</dbReference>
<dbReference type="VEuPathDB" id="FungiDB:CC1G_08048"/>
<dbReference type="InterPro" id="IPR008922">
    <property type="entry name" value="Di-copper_centre_dom_sf"/>
</dbReference>
<keyword evidence="1" id="KW-0479">Metal-binding</keyword>
<organism evidence="5 6">
    <name type="scientific">Coprinopsis cinerea (strain Okayama-7 / 130 / ATCC MYA-4618 / FGSC 9003)</name>
    <name type="common">Inky cap fungus</name>
    <name type="synonym">Hormographiella aspergillata</name>
    <dbReference type="NCBI Taxonomy" id="240176"/>
    <lineage>
        <taxon>Eukaryota</taxon>
        <taxon>Fungi</taxon>
        <taxon>Dikarya</taxon>
        <taxon>Basidiomycota</taxon>
        <taxon>Agaricomycotina</taxon>
        <taxon>Agaricomycetes</taxon>
        <taxon>Agaricomycetidae</taxon>
        <taxon>Agaricales</taxon>
        <taxon>Agaricineae</taxon>
        <taxon>Psathyrellaceae</taxon>
        <taxon>Coprinopsis</taxon>
    </lineage>
</organism>
<keyword evidence="3" id="KW-0732">Signal</keyword>
<dbReference type="RefSeq" id="XP_001835539.1">
    <property type="nucleotide sequence ID" value="XM_001835487.1"/>
</dbReference>
<dbReference type="InterPro" id="IPR050316">
    <property type="entry name" value="Tyrosinase/Hemocyanin"/>
</dbReference>
<sequence>MAHLSRLLFLFAFFQTISGVLAIPSPGQKAPNGPGKKKKCKTIHVRKEWRDLTVKQRLDYIRAVKCLQAKPTTIVREGASSRFDEFLASHADDMAWIHAVGQFLPWHRHFVTLYNNALRDECGYKGPAPYWDWSRDAESSKPLAQSPVFDAVTGFGGNGVPGTYTPPPNVPEFPGPDWPEDIPLPEFPTGLPGFPGGPTAQGGCIDTGPFKDRPITIGPANLNIPRCLTRAFYDDLLNNLDKTSVDWALAQKTYGDFDAAITFRSPPLEPGAGIHGAGHAVVGGLMTDAWASPGDPVFYLHHANLDRVWAKWQSADKKNRLYQIAGYTTQWPPYTNVTLDFEMEFKYLDEPLKVKEVMDIEAYPECYRYND</sequence>
<evidence type="ECO:0000256" key="2">
    <source>
        <dbReference type="ARBA" id="ARBA00023008"/>
    </source>
</evidence>
<feature type="chain" id="PRO_5002727420" description="Tyrosinase copper-binding domain-containing protein" evidence="3">
    <location>
        <begin position="23"/>
        <end position="371"/>
    </location>
</feature>
<proteinExistence type="predicted"/>
<dbReference type="GO" id="GO:0046872">
    <property type="term" value="F:metal ion binding"/>
    <property type="evidence" value="ECO:0007669"/>
    <property type="project" value="UniProtKB-KW"/>
</dbReference>
<dbReference type="PROSITE" id="PS00498">
    <property type="entry name" value="TYROSINASE_2"/>
    <property type="match status" value="1"/>
</dbReference>
<dbReference type="PRINTS" id="PR00092">
    <property type="entry name" value="TYROSINASE"/>
</dbReference>